<keyword evidence="6" id="KW-1185">Reference proteome</keyword>
<feature type="compositionally biased region" description="Low complexity" evidence="2">
    <location>
        <begin position="187"/>
        <end position="197"/>
    </location>
</feature>
<feature type="domain" description="Cathepsin propeptide inhibitor" evidence="4">
    <location>
        <begin position="222"/>
        <end position="272"/>
    </location>
</feature>
<dbReference type="OrthoDB" id="56563at2759"/>
<reference evidence="5" key="2">
    <citation type="submission" date="2021-04" db="EMBL/GenBank/DDBJ databases">
        <authorList>
            <person name="Podell S."/>
        </authorList>
    </citation>
    <scope>NUCLEOTIDE SEQUENCE</scope>
    <source>
        <strain evidence="5">Hildebrandi</strain>
    </source>
</reference>
<dbReference type="SMART" id="SM00848">
    <property type="entry name" value="Inhibitor_I29"/>
    <property type="match status" value="2"/>
</dbReference>
<name>A0A9K3PTR0_9STRA</name>
<evidence type="ECO:0000256" key="2">
    <source>
        <dbReference type="SAM" id="MobiDB-lite"/>
    </source>
</evidence>
<feature type="chain" id="PRO_5039903522" evidence="3">
    <location>
        <begin position="23"/>
        <end position="558"/>
    </location>
</feature>
<evidence type="ECO:0000313" key="5">
    <source>
        <dbReference type="EMBL" id="KAG7359126.1"/>
    </source>
</evidence>
<evidence type="ECO:0000256" key="3">
    <source>
        <dbReference type="SAM" id="SignalP"/>
    </source>
</evidence>
<feature type="signal peptide" evidence="3">
    <location>
        <begin position="1"/>
        <end position="22"/>
    </location>
</feature>
<evidence type="ECO:0000259" key="4">
    <source>
        <dbReference type="SMART" id="SM00848"/>
    </source>
</evidence>
<feature type="coiled-coil region" evidence="1">
    <location>
        <begin position="435"/>
        <end position="462"/>
    </location>
</feature>
<keyword evidence="1" id="KW-0175">Coiled coil</keyword>
<feature type="region of interest" description="Disordered" evidence="2">
    <location>
        <begin position="528"/>
        <end position="558"/>
    </location>
</feature>
<dbReference type="AlphaFoldDB" id="A0A9K3PTR0"/>
<protein>
    <submittedName>
        <fullName evidence="5">Cathepsin propeptide inhibitor domain I29</fullName>
    </submittedName>
</protein>
<sequence>MWSFYLATFLISSTLHFNACEAWVNTQSKVQMKRIVSIGSPQLQDSVPDTLVFHRRIEKDELTRTRVQNFAFEFNGAGPTTTAISGSKASAEYVQVELMNDNFPQADDFLLEEAMKYSNSEEQLSQAHKIQQAYREWCDYYGKAPNKDRLGVFAANFLAVKDFHERTGKPLIMNEFSDLTEEEWKLLQQQQKSQSGGATESPPLSVDDPKTMEQHELIHKAYWEWCHYYGKTYDEKRLKTFANNFLAVQKYHRQTNKELMLNEFADMSELEYQNYLKTTAHFVSSSNVISDMEVYTVTSPVQRQQEDPITTALPTSPLGHQQLEFTQNSSKSNSDTDFTIHEIVSALQSAVDSLSEVVRSMNQSQGPLVSPPSKSQEKTSSEQPLDALVIDVLKKQDNDIAELHDSLDGVRDIQEQSGELIQLVSQNQMQMAEMMNAIQTEMELLQQELKQSREETSSLINRVRYLENVLENMGLGDLVASNLGSSPRTEAATPKVSPATSALAKELKSDRSGKIVIEPNPIGLGMTMFAPPKSDASAESYSMPLSTSKTLENRRRST</sequence>
<feature type="region of interest" description="Disordered" evidence="2">
    <location>
        <begin position="187"/>
        <end position="210"/>
    </location>
</feature>
<dbReference type="Pfam" id="PF08246">
    <property type="entry name" value="Inhibitor_I29"/>
    <property type="match status" value="1"/>
</dbReference>
<dbReference type="InterPro" id="IPR013201">
    <property type="entry name" value="Prot_inhib_I29"/>
</dbReference>
<gene>
    <name evidence="5" type="ORF">IV203_015715</name>
</gene>
<feature type="region of interest" description="Disordered" evidence="2">
    <location>
        <begin position="358"/>
        <end position="383"/>
    </location>
</feature>
<evidence type="ECO:0000256" key="1">
    <source>
        <dbReference type="SAM" id="Coils"/>
    </source>
</evidence>
<evidence type="ECO:0000313" key="6">
    <source>
        <dbReference type="Proteomes" id="UP000693970"/>
    </source>
</evidence>
<feature type="domain" description="Cathepsin propeptide inhibitor" evidence="4">
    <location>
        <begin position="134"/>
        <end position="184"/>
    </location>
</feature>
<reference evidence="5" key="1">
    <citation type="journal article" date="2021" name="Sci. Rep.">
        <title>Diploid genomic architecture of Nitzschia inconspicua, an elite biomass production diatom.</title>
        <authorList>
            <person name="Oliver A."/>
            <person name="Podell S."/>
            <person name="Pinowska A."/>
            <person name="Traller J.C."/>
            <person name="Smith S.R."/>
            <person name="McClure R."/>
            <person name="Beliaev A."/>
            <person name="Bohutskyi P."/>
            <person name="Hill E.A."/>
            <person name="Rabines A."/>
            <person name="Zheng H."/>
            <person name="Allen L.Z."/>
            <person name="Kuo A."/>
            <person name="Grigoriev I.V."/>
            <person name="Allen A.E."/>
            <person name="Hazlebeck D."/>
            <person name="Allen E.E."/>
        </authorList>
    </citation>
    <scope>NUCLEOTIDE SEQUENCE</scope>
    <source>
        <strain evidence="5">Hildebrandi</strain>
    </source>
</reference>
<dbReference type="EMBL" id="JAGRRH010000014">
    <property type="protein sequence ID" value="KAG7359126.1"/>
    <property type="molecule type" value="Genomic_DNA"/>
</dbReference>
<proteinExistence type="predicted"/>
<comment type="caution">
    <text evidence="5">The sequence shown here is derived from an EMBL/GenBank/DDBJ whole genome shotgun (WGS) entry which is preliminary data.</text>
</comment>
<organism evidence="5 6">
    <name type="scientific">Nitzschia inconspicua</name>
    <dbReference type="NCBI Taxonomy" id="303405"/>
    <lineage>
        <taxon>Eukaryota</taxon>
        <taxon>Sar</taxon>
        <taxon>Stramenopiles</taxon>
        <taxon>Ochrophyta</taxon>
        <taxon>Bacillariophyta</taxon>
        <taxon>Bacillariophyceae</taxon>
        <taxon>Bacillariophycidae</taxon>
        <taxon>Bacillariales</taxon>
        <taxon>Bacillariaceae</taxon>
        <taxon>Nitzschia</taxon>
    </lineage>
</organism>
<dbReference type="Proteomes" id="UP000693970">
    <property type="component" value="Unassembled WGS sequence"/>
</dbReference>
<feature type="compositionally biased region" description="Polar residues" evidence="2">
    <location>
        <begin position="537"/>
        <end position="550"/>
    </location>
</feature>
<accession>A0A9K3PTR0</accession>
<keyword evidence="3" id="KW-0732">Signal</keyword>